<dbReference type="GO" id="GO:0019698">
    <property type="term" value="P:D-galacturonate catabolic process"/>
    <property type="evidence" value="ECO:0007669"/>
    <property type="project" value="TreeGrafter"/>
</dbReference>
<keyword evidence="6" id="KW-1185">Reference proteome</keyword>
<dbReference type="GO" id="GO:0019592">
    <property type="term" value="P:mannitol catabolic process"/>
    <property type="evidence" value="ECO:0007669"/>
    <property type="project" value="TreeGrafter"/>
</dbReference>
<evidence type="ECO:0000259" key="3">
    <source>
        <dbReference type="Pfam" id="PF01232"/>
    </source>
</evidence>
<dbReference type="InterPro" id="IPR008927">
    <property type="entry name" value="6-PGluconate_DH-like_C_sf"/>
</dbReference>
<accession>A0AAN4W3I7</accession>
<dbReference type="InterPro" id="IPR036291">
    <property type="entry name" value="NAD(P)-bd_dom_sf"/>
</dbReference>
<evidence type="ECO:0000259" key="4">
    <source>
        <dbReference type="Pfam" id="PF08125"/>
    </source>
</evidence>
<dbReference type="PANTHER" id="PTHR30524">
    <property type="entry name" value="MANNITOL-1-PHOSPHATE 5-DEHYDROGENASE"/>
    <property type="match status" value="1"/>
</dbReference>
<gene>
    <name evidence="5" type="primary">uxaB_1</name>
    <name evidence="5" type="ORF">PEDI_47860</name>
</gene>
<dbReference type="Gene3D" id="3.40.50.720">
    <property type="entry name" value="NAD(P)-binding Rossmann-like Domain"/>
    <property type="match status" value="1"/>
</dbReference>
<dbReference type="GO" id="GO:0009026">
    <property type="term" value="F:tagaturonate reductase activity"/>
    <property type="evidence" value="ECO:0007669"/>
    <property type="project" value="TreeGrafter"/>
</dbReference>
<dbReference type="Pfam" id="PF01232">
    <property type="entry name" value="Mannitol_dh"/>
    <property type="match status" value="1"/>
</dbReference>
<comment type="caution">
    <text evidence="5">The sequence shown here is derived from an EMBL/GenBank/DDBJ whole genome shotgun (WGS) entry which is preliminary data.</text>
</comment>
<evidence type="ECO:0000256" key="2">
    <source>
        <dbReference type="ARBA" id="ARBA00023027"/>
    </source>
</evidence>
<dbReference type="SUPFAM" id="SSF48179">
    <property type="entry name" value="6-phosphogluconate dehydrogenase C-terminal domain-like"/>
    <property type="match status" value="1"/>
</dbReference>
<dbReference type="InterPro" id="IPR013328">
    <property type="entry name" value="6PGD_dom2"/>
</dbReference>
<proteinExistence type="predicted"/>
<organism evidence="5 6">
    <name type="scientific">Persicobacter diffluens</name>
    <dbReference type="NCBI Taxonomy" id="981"/>
    <lineage>
        <taxon>Bacteria</taxon>
        <taxon>Pseudomonadati</taxon>
        <taxon>Bacteroidota</taxon>
        <taxon>Cytophagia</taxon>
        <taxon>Cytophagales</taxon>
        <taxon>Persicobacteraceae</taxon>
        <taxon>Persicobacter</taxon>
    </lineage>
</organism>
<sequence length="483" mass="55134">MQLNRNTTTTTDRPIKVLQFGEGNFLRAFIDWVIHRLNQEGDFHGNVAVVQPLAEGMVPLLEQQQGLYHLVLQGIQNGSLVRNFELIDCLSRFNNPYQYFSGYLELGLEEELRFVFSNTTEAGITFVDTDRFEDDAQVSFPAKLCRLLYHRYQYYNGDLDKGLFIIPCELINHNGDQLKKCIKNYIALWELEADFENWIDKANTFCNTLVDRIVPGFPKSTISEIQEEIGYEDQLVVEGEVFHLWVIEGGDKVKAHFPTEKLGLNVIFTDNQQPFRQRKVHILNGAHTAMVPLGLLAGLETVKETVEHEVFSLFLDQMVSKEINPTLDLSENELIEFGAAVFERFKNPYIKHYLSSIALNALSKYETRILPCVKTFYEQKRCLPAKLVVPLSAYILMYAQAHPAVNDDEGKVKQLQSLWQQDNLTVAVNEILTNPNVFTAHSMEIPNLADLVVAQIQDLQEKGVINMLKEMVQIDPISVSSVK</sequence>
<dbReference type="GO" id="GO:0005829">
    <property type="term" value="C:cytosol"/>
    <property type="evidence" value="ECO:0007669"/>
    <property type="project" value="TreeGrafter"/>
</dbReference>
<feature type="domain" description="Mannitol dehydrogenase C-terminal" evidence="4">
    <location>
        <begin position="273"/>
        <end position="411"/>
    </location>
</feature>
<evidence type="ECO:0000313" key="5">
    <source>
        <dbReference type="EMBL" id="GJM64234.1"/>
    </source>
</evidence>
<evidence type="ECO:0000256" key="1">
    <source>
        <dbReference type="ARBA" id="ARBA00023002"/>
    </source>
</evidence>
<dbReference type="GO" id="GO:0008926">
    <property type="term" value="F:mannitol-1-phosphate 5-dehydrogenase activity"/>
    <property type="evidence" value="ECO:0007669"/>
    <property type="project" value="TreeGrafter"/>
</dbReference>
<evidence type="ECO:0000313" key="6">
    <source>
        <dbReference type="Proteomes" id="UP001310022"/>
    </source>
</evidence>
<protein>
    <submittedName>
        <fullName evidence="5">Altronate oxidoreductase</fullName>
    </submittedName>
</protein>
<dbReference type="Gene3D" id="1.10.1040.10">
    <property type="entry name" value="N-(1-d-carboxylethyl)-l-norvaline Dehydrogenase, domain 2"/>
    <property type="match status" value="1"/>
</dbReference>
<dbReference type="PRINTS" id="PR00084">
    <property type="entry name" value="MTLDHDRGNASE"/>
</dbReference>
<dbReference type="Pfam" id="PF08125">
    <property type="entry name" value="Mannitol_dh_C"/>
    <property type="match status" value="1"/>
</dbReference>
<dbReference type="AlphaFoldDB" id="A0AAN4W3I7"/>
<dbReference type="Proteomes" id="UP001310022">
    <property type="component" value="Unassembled WGS sequence"/>
</dbReference>
<dbReference type="InterPro" id="IPR013118">
    <property type="entry name" value="Mannitol_DH_C"/>
</dbReference>
<reference evidence="5 6" key="1">
    <citation type="submission" date="2021-12" db="EMBL/GenBank/DDBJ databases">
        <title>Genome sequencing of bacteria with rrn-lacking chromosome and rrn-plasmid.</title>
        <authorList>
            <person name="Anda M."/>
            <person name="Iwasaki W."/>
        </authorList>
    </citation>
    <scope>NUCLEOTIDE SEQUENCE [LARGE SCALE GENOMIC DNA]</scope>
    <source>
        <strain evidence="5 6">NBRC 15940</strain>
    </source>
</reference>
<name>A0AAN4W3I7_9BACT</name>
<dbReference type="PANTHER" id="PTHR30524:SF0">
    <property type="entry name" value="ALTRONATE OXIDOREDUCTASE-RELATED"/>
    <property type="match status" value="1"/>
</dbReference>
<keyword evidence="2" id="KW-0520">NAD</keyword>
<dbReference type="EMBL" id="BQKE01000004">
    <property type="protein sequence ID" value="GJM64234.1"/>
    <property type="molecule type" value="Genomic_DNA"/>
</dbReference>
<dbReference type="RefSeq" id="WP_338239314.1">
    <property type="nucleotide sequence ID" value="NZ_BQKE01000004.1"/>
</dbReference>
<dbReference type="InterPro" id="IPR000669">
    <property type="entry name" value="Mannitol_DH"/>
</dbReference>
<dbReference type="SUPFAM" id="SSF51735">
    <property type="entry name" value="NAD(P)-binding Rossmann-fold domains"/>
    <property type="match status" value="1"/>
</dbReference>
<dbReference type="InterPro" id="IPR013131">
    <property type="entry name" value="Mannitol_DH_N"/>
</dbReference>
<keyword evidence="1" id="KW-0560">Oxidoreductase</keyword>
<feature type="domain" description="Mannitol dehydrogenase N-terminal" evidence="3">
    <location>
        <begin position="16"/>
        <end position="251"/>
    </location>
</feature>
<dbReference type="NCBIfam" id="NF002969">
    <property type="entry name" value="PRK03643.1"/>
    <property type="match status" value="1"/>
</dbReference>